<accession>A0AAV5MWM6</accession>
<dbReference type="AlphaFoldDB" id="A0AAV5MWM6"/>
<evidence type="ECO:0000256" key="1">
    <source>
        <dbReference type="SAM" id="MobiDB-lite"/>
    </source>
</evidence>
<dbReference type="RefSeq" id="WP_027275815.1">
    <property type="nucleotide sequence ID" value="NZ_BRLH01000001.1"/>
</dbReference>
<name>A0AAV5MWM6_9GAMM</name>
<dbReference type="Proteomes" id="UP001058124">
    <property type="component" value="Unassembled WGS sequence"/>
</dbReference>
<comment type="caution">
    <text evidence="2">The sequence shown here is derived from an EMBL/GenBank/DDBJ whole genome shotgun (WGS) entry which is preliminary data.</text>
</comment>
<feature type="compositionally biased region" description="Basic and acidic residues" evidence="1">
    <location>
        <begin position="191"/>
        <end position="206"/>
    </location>
</feature>
<gene>
    <name evidence="2" type="ORF">SOASR030_01820</name>
</gene>
<keyword evidence="3" id="KW-1185">Reference proteome</keyword>
<evidence type="ECO:0000313" key="3">
    <source>
        <dbReference type="Proteomes" id="UP001058124"/>
    </source>
</evidence>
<proteinExistence type="predicted"/>
<protein>
    <submittedName>
        <fullName evidence="2">Uncharacterized protein</fullName>
    </submittedName>
</protein>
<reference evidence="2" key="1">
    <citation type="submission" date="2022-06" db="EMBL/GenBank/DDBJ databases">
        <title>Draft genome sequences of Leminorella grimontii str. JCM5902.</title>
        <authorList>
            <person name="Wakabayashi Y."/>
            <person name="Kojima K."/>
        </authorList>
    </citation>
    <scope>NUCLEOTIDE SEQUENCE</scope>
    <source>
        <strain evidence="2">JCM 5902</strain>
    </source>
</reference>
<organism evidence="2 3">
    <name type="scientific">Leminorella grimontii</name>
    <dbReference type="NCBI Taxonomy" id="82981"/>
    <lineage>
        <taxon>Bacteria</taxon>
        <taxon>Pseudomonadati</taxon>
        <taxon>Pseudomonadota</taxon>
        <taxon>Gammaproteobacteria</taxon>
        <taxon>Enterobacterales</taxon>
        <taxon>Budviciaceae</taxon>
        <taxon>Leminorella</taxon>
    </lineage>
</organism>
<evidence type="ECO:0000313" key="2">
    <source>
        <dbReference type="EMBL" id="GKX54070.1"/>
    </source>
</evidence>
<sequence>MSRDEVQKESKKSKPKKVRMRAFRVENYDLSKSSSPAKSLILSRLDSTESVKERCMILSPEDSKKEQDLISFHQVSEKSKSIFCTMIRISPSNEVEQIPNELFNKKSFTMDELKDSGIESSVVCKSHFYFCISDNYLVTNLPLNKTISSLQTYVCWLTNNELIEFTPMIDKKNQTQLKDLDFIKVKDPGKSKEVEETEEKQKEHDTAQPPVVSEEKSKTFKIPDMIMNIIKSALSDTTTYSDLINNKIVSAELLIKFNKPRKMTNEEYAKILGATLKPVSDLDNITFKRKDGKSEVKGKELLKTKTVDIEITETGKLVEQMVFQEMSKYLIEIKSEEETH</sequence>
<dbReference type="EMBL" id="BRLH01000001">
    <property type="protein sequence ID" value="GKX54070.1"/>
    <property type="molecule type" value="Genomic_DNA"/>
</dbReference>
<feature type="region of interest" description="Disordered" evidence="1">
    <location>
        <begin position="191"/>
        <end position="214"/>
    </location>
</feature>